<evidence type="ECO:0000313" key="2">
    <source>
        <dbReference type="Proteomes" id="UP000063919"/>
    </source>
</evidence>
<dbReference type="Proteomes" id="UP000063919">
    <property type="component" value="Chromosome"/>
</dbReference>
<accession>A0A0M4KEF9</accession>
<dbReference type="Pfam" id="PF00216">
    <property type="entry name" value="Bac_DNA_binding"/>
    <property type="match status" value="1"/>
</dbReference>
<proteinExistence type="predicted"/>
<dbReference type="InterPro" id="IPR000119">
    <property type="entry name" value="Hist_DNA-bd"/>
</dbReference>
<sequence length="229" mass="27071">MNNQKASKNEICRVIAENTNIRMKEIEIVFDEIFNEIKSKLKEGKSLTIKNFGKFKIYGYKNMNMNKSSIIKVKKSKKGWKNEKHKQILIRVYNKDEIELINRFQNLCKGKKDSFNKIIKEVLIEQLESLIYAKELSKNQNIIKEIMNHTLDETVIPRVSKIIKTTNEHNLIKIELVNRKINFLINEMGQARIIDGKPIINDINLKVKDKNWMLEEELKINEEIQIKKN</sequence>
<protein>
    <recommendedName>
        <fullName evidence="3">DNA-binding protein HU-beta</fullName>
    </recommendedName>
</protein>
<dbReference type="PATRIC" id="fig|362837.3.peg.474"/>
<evidence type="ECO:0008006" key="3">
    <source>
        <dbReference type="Google" id="ProtNLM"/>
    </source>
</evidence>
<dbReference type="Gene3D" id="4.10.520.10">
    <property type="entry name" value="IHF-like DNA-binding proteins"/>
    <property type="match status" value="1"/>
</dbReference>
<dbReference type="EMBL" id="CP012622">
    <property type="protein sequence ID" value="ALD66370.1"/>
    <property type="molecule type" value="Genomic_DNA"/>
</dbReference>
<dbReference type="GO" id="GO:0003677">
    <property type="term" value="F:DNA binding"/>
    <property type="evidence" value="ECO:0007669"/>
    <property type="project" value="InterPro"/>
</dbReference>
<name>A0A0M4KEF9_9MOLU</name>
<dbReference type="SUPFAM" id="SSF47729">
    <property type="entry name" value="IHF-like DNA-binding proteins"/>
    <property type="match status" value="1"/>
</dbReference>
<dbReference type="RefSeq" id="WP_053946132.1">
    <property type="nucleotide sequence ID" value="NZ_CP012622.1"/>
</dbReference>
<dbReference type="OrthoDB" id="9799835at2"/>
<dbReference type="GO" id="GO:0030527">
    <property type="term" value="F:structural constituent of chromatin"/>
    <property type="evidence" value="ECO:0007669"/>
    <property type="project" value="InterPro"/>
</dbReference>
<organism evidence="1 2">
    <name type="scientific">Spiroplasma cantharicola</name>
    <dbReference type="NCBI Taxonomy" id="362837"/>
    <lineage>
        <taxon>Bacteria</taxon>
        <taxon>Bacillati</taxon>
        <taxon>Mycoplasmatota</taxon>
        <taxon>Mollicutes</taxon>
        <taxon>Entomoplasmatales</taxon>
        <taxon>Spiroplasmataceae</taxon>
        <taxon>Spiroplasma</taxon>
    </lineage>
</organism>
<dbReference type="KEGG" id="scj:SCANT_v1c04640"/>
<dbReference type="STRING" id="362837.SCANT_v1c04640"/>
<gene>
    <name evidence="1" type="ORF">SCANT_v1c04640</name>
</gene>
<dbReference type="AlphaFoldDB" id="A0A0M4KEF9"/>
<keyword evidence="2" id="KW-1185">Reference proteome</keyword>
<evidence type="ECO:0000313" key="1">
    <source>
        <dbReference type="EMBL" id="ALD66370.1"/>
    </source>
</evidence>
<dbReference type="InterPro" id="IPR010992">
    <property type="entry name" value="IHF-like_DNA-bd_dom_sf"/>
</dbReference>
<reference evidence="1 2" key="1">
    <citation type="journal article" date="2015" name="Genome Announc.">
        <title>Complete Genome Sequence of Spiroplasma cantharicola CC-1T (DSM 21588), a Bacterium Isolated from Soldier Beetle (Cantharis carolinus).</title>
        <authorList>
            <person name="Lo W.S."/>
            <person name="Liu P.Y."/>
            <person name="Kuo C.H."/>
        </authorList>
    </citation>
    <scope>NUCLEOTIDE SEQUENCE [LARGE SCALE GENOMIC DNA]</scope>
    <source>
        <strain evidence="1 2">CC-1</strain>
    </source>
</reference>